<dbReference type="STRING" id="31246.A0A183NUC8"/>
<dbReference type="Proteomes" id="UP000269396">
    <property type="component" value="Unassembled WGS sequence"/>
</dbReference>
<feature type="compositionally biased region" description="Basic and acidic residues" evidence="1">
    <location>
        <begin position="793"/>
        <end position="802"/>
    </location>
</feature>
<feature type="transmembrane region" description="Helical" evidence="2">
    <location>
        <begin position="192"/>
        <end position="211"/>
    </location>
</feature>
<dbReference type="GO" id="GO:0005886">
    <property type="term" value="C:plasma membrane"/>
    <property type="evidence" value="ECO:0007669"/>
    <property type="project" value="TreeGrafter"/>
</dbReference>
<dbReference type="GO" id="GO:0005261">
    <property type="term" value="F:monoatomic cation channel activity"/>
    <property type="evidence" value="ECO:0007669"/>
    <property type="project" value="TreeGrafter"/>
</dbReference>
<dbReference type="PANTHER" id="PTHR13800:SF1">
    <property type="entry name" value="TRANSIENT RECEPTOR POTENTIAL CATION CHANNEL TRPM"/>
    <property type="match status" value="1"/>
</dbReference>
<dbReference type="AlphaFoldDB" id="A0A183NUC8"/>
<dbReference type="EMBL" id="UZAL01027175">
    <property type="protein sequence ID" value="VDP30040.1"/>
    <property type="molecule type" value="Genomic_DNA"/>
</dbReference>
<keyword evidence="2" id="KW-0812">Transmembrane</keyword>
<evidence type="ECO:0000313" key="3">
    <source>
        <dbReference type="EMBL" id="VDP30040.1"/>
    </source>
</evidence>
<dbReference type="PANTHER" id="PTHR13800">
    <property type="entry name" value="TRANSIENT RECEPTOR POTENTIAL CATION CHANNEL, SUBFAMILY M, MEMBER 6"/>
    <property type="match status" value="1"/>
</dbReference>
<feature type="compositionally biased region" description="Basic and acidic residues" evidence="1">
    <location>
        <begin position="260"/>
        <end position="269"/>
    </location>
</feature>
<feature type="region of interest" description="Disordered" evidence="1">
    <location>
        <begin position="1016"/>
        <end position="1050"/>
    </location>
</feature>
<feature type="region of interest" description="Disordered" evidence="1">
    <location>
        <begin position="776"/>
        <end position="838"/>
    </location>
</feature>
<feature type="region of interest" description="Disordered" evidence="1">
    <location>
        <begin position="964"/>
        <end position="994"/>
    </location>
</feature>
<dbReference type="InterPro" id="IPR050927">
    <property type="entry name" value="TRPM"/>
</dbReference>
<evidence type="ECO:0000256" key="1">
    <source>
        <dbReference type="SAM" id="MobiDB-lite"/>
    </source>
</evidence>
<protein>
    <submittedName>
        <fullName evidence="3">Uncharacterized protein</fullName>
    </submittedName>
</protein>
<proteinExistence type="predicted"/>
<feature type="region of interest" description="Disordered" evidence="1">
    <location>
        <begin position="1062"/>
        <end position="1084"/>
    </location>
</feature>
<accession>A0A183NUC8</accession>
<evidence type="ECO:0000256" key="2">
    <source>
        <dbReference type="SAM" id="Phobius"/>
    </source>
</evidence>
<feature type="compositionally biased region" description="Low complexity" evidence="1">
    <location>
        <begin position="239"/>
        <end position="255"/>
    </location>
</feature>
<feature type="compositionally biased region" description="Polar residues" evidence="1">
    <location>
        <begin position="220"/>
        <end position="238"/>
    </location>
</feature>
<sequence length="1097" mass="125402">MIMCLLSITGIILRYYGIVNQNYYMWGKNLLIICCSLWQMRFLELMQIWRFSGPYIYMLVKMVRLMIPMLSLLFLPLLAFGTIRQGIMYPKHTNVNLEAVKGIMLKPYFMLYGEVYAGEIDPIDWPSESQSAPFLEIVPIATVIYLLYSIILFVNVVIAVFNDIFARVRQQSELVYNYLRYAVIIEYESRPLLPPPFIIISWIYMSIRNIYRIRKKRRASNQSNTLNPTNLSDVQKQTNQNADNNNNNNNNNNPNSPSKYDPRNRRDNNEPQDILIDPATTELSAGLKLFLNPDEVEKLHDFEEECVEDYTRVTRKAELHKAEGQVEILNKKIDHLQFRMDEIHVRQRHLRGLVHLVEEHLVCMEDNLHTTGVISPSPGVIHHQYNTNEMEHLTMTTSTTTTVNSHEIPSNSIVNNSSEKDMIFTSSLLWLLKRQIAQDSGATSNENIDYPQQLARSLVSQLGRRSRVPTGSFSSRQHQNHLDSAFERSPTCSVRMKHRNGRTDHRYSLPTFDYHSFPHSEGHCHGSYYDRMHDRGRNRLPTNRIQHGSYRAPDLTYREYTTICDDIDLSCLSYPNSPIMSPNGSRMDLTSVGPIRNTSLPTDTTLIKTKEYLPIPKYQNIPFVPIENITNSTVNQIISSCMATDSNTVINTTAKASIEPKSAPATPKEERALLFQSPIMENGTQRSQSLATLHTNTKFIDHHSLMPTKHYTSYDTNLHFISPELYPYTHILTSTNTNHNVKTTKNSTDIQNLIIDLKNYAQDMSIANENYIMDDHQDNNEYVDGDDNVNNVDDEHNRRNVDDQDNDPDEDENMEEMEDEIDDDDSDDDDGDDDDNDLENKERKIQLGLQEAENAERIELQGAMLRRLRKLSTSVPSKPCHLSGVNNSTASHLDKHNNVKIITHGFNQINSQKTSCWNTENLPDSTEKSPIIGHTHEVGLISSEDMGDFLSHVANEEEAVDPDLDLDFDSIPHESSSLSSSGMRSYVESPVEQADTSLNLNDDIELISRNLRSSSGKMNTVIDDNDDDDSSLSPPLNSLTNDNTINNNNNIQLSYPSPILEEKEEEEAEVGEVYTDNNDLDDNHHCKVEVPRMTKSL</sequence>
<keyword evidence="2" id="KW-1133">Transmembrane helix</keyword>
<reference evidence="3 4" key="1">
    <citation type="submission" date="2018-11" db="EMBL/GenBank/DDBJ databases">
        <authorList>
            <consortium name="Pathogen Informatics"/>
        </authorList>
    </citation>
    <scope>NUCLEOTIDE SEQUENCE [LARGE SCALE GENOMIC DNA]</scope>
    <source>
        <strain>Denwood</strain>
        <strain evidence="4">Zambia</strain>
    </source>
</reference>
<feature type="compositionally biased region" description="Low complexity" evidence="1">
    <location>
        <begin position="1031"/>
        <end position="1050"/>
    </location>
</feature>
<dbReference type="GO" id="GO:0030001">
    <property type="term" value="P:metal ion transport"/>
    <property type="evidence" value="ECO:0007669"/>
    <property type="project" value="TreeGrafter"/>
</dbReference>
<keyword evidence="2" id="KW-0472">Membrane</keyword>
<keyword evidence="4" id="KW-1185">Reference proteome</keyword>
<evidence type="ECO:0000313" key="4">
    <source>
        <dbReference type="Proteomes" id="UP000269396"/>
    </source>
</evidence>
<feature type="region of interest" description="Disordered" evidence="1">
    <location>
        <begin position="218"/>
        <end position="272"/>
    </location>
</feature>
<feature type="transmembrane region" description="Helical" evidence="2">
    <location>
        <begin position="137"/>
        <end position="161"/>
    </location>
</feature>
<name>A0A183NUC8_9TREM</name>
<feature type="compositionally biased region" description="Low complexity" evidence="1">
    <location>
        <begin position="973"/>
        <end position="987"/>
    </location>
</feature>
<feature type="transmembrane region" description="Helical" evidence="2">
    <location>
        <begin position="63"/>
        <end position="83"/>
    </location>
</feature>
<gene>
    <name evidence="3" type="ORF">SMTD_LOCUS5714</name>
</gene>
<organism evidence="3 4">
    <name type="scientific">Schistosoma mattheei</name>
    <dbReference type="NCBI Taxonomy" id="31246"/>
    <lineage>
        <taxon>Eukaryota</taxon>
        <taxon>Metazoa</taxon>
        <taxon>Spiralia</taxon>
        <taxon>Lophotrochozoa</taxon>
        <taxon>Platyhelminthes</taxon>
        <taxon>Trematoda</taxon>
        <taxon>Digenea</taxon>
        <taxon>Strigeidida</taxon>
        <taxon>Schistosomatoidea</taxon>
        <taxon>Schistosomatidae</taxon>
        <taxon>Schistosoma</taxon>
    </lineage>
</organism>
<feature type="compositionally biased region" description="Acidic residues" evidence="1">
    <location>
        <begin position="803"/>
        <end position="837"/>
    </location>
</feature>